<dbReference type="SUPFAM" id="SSF54001">
    <property type="entry name" value="Cysteine proteinases"/>
    <property type="match status" value="1"/>
</dbReference>
<evidence type="ECO:0000256" key="1">
    <source>
        <dbReference type="ARBA" id="ARBA00007074"/>
    </source>
</evidence>
<evidence type="ECO:0000313" key="8">
    <source>
        <dbReference type="Proteomes" id="UP000806211"/>
    </source>
</evidence>
<evidence type="ECO:0000256" key="3">
    <source>
        <dbReference type="ARBA" id="ARBA00022801"/>
    </source>
</evidence>
<accession>A0ABR9R9I5</accession>
<name>A0ABR9R9I5_9FIRM</name>
<feature type="transmembrane region" description="Helical" evidence="5">
    <location>
        <begin position="12"/>
        <end position="34"/>
    </location>
</feature>
<comment type="similarity">
    <text evidence="1">Belongs to the peptidase C40 family.</text>
</comment>
<evidence type="ECO:0000256" key="4">
    <source>
        <dbReference type="ARBA" id="ARBA00022807"/>
    </source>
</evidence>
<gene>
    <name evidence="7" type="ORF">INF37_03080</name>
</gene>
<dbReference type="Gene3D" id="3.90.1720.10">
    <property type="entry name" value="endopeptidase domain like (from Nostoc punctiforme)"/>
    <property type="match status" value="1"/>
</dbReference>
<comment type="caution">
    <text evidence="7">The sequence shown here is derived from an EMBL/GenBank/DDBJ whole genome shotgun (WGS) entry which is preliminary data.</text>
</comment>
<keyword evidence="8" id="KW-1185">Reference proteome</keyword>
<dbReference type="EMBL" id="JADCKF010000002">
    <property type="protein sequence ID" value="MBE5054983.1"/>
    <property type="molecule type" value="Genomic_DNA"/>
</dbReference>
<dbReference type="InterPro" id="IPR000064">
    <property type="entry name" value="NLP_P60_dom"/>
</dbReference>
<dbReference type="Proteomes" id="UP000806211">
    <property type="component" value="Unassembled WGS sequence"/>
</dbReference>
<keyword evidence="4" id="KW-0788">Thiol protease</keyword>
<reference evidence="7 8" key="1">
    <citation type="submission" date="2020-10" db="EMBL/GenBank/DDBJ databases">
        <title>ChiBAC.</title>
        <authorList>
            <person name="Zenner C."/>
            <person name="Hitch T.C.A."/>
            <person name="Clavel T."/>
        </authorList>
    </citation>
    <scope>NUCLEOTIDE SEQUENCE [LARGE SCALE GENOMIC DNA]</scope>
    <source>
        <strain evidence="7 8">DSM 107456</strain>
    </source>
</reference>
<evidence type="ECO:0000259" key="6">
    <source>
        <dbReference type="PROSITE" id="PS51935"/>
    </source>
</evidence>
<keyword evidence="5" id="KW-0472">Membrane</keyword>
<proteinExistence type="inferred from homology"/>
<dbReference type="RefSeq" id="WP_193536339.1">
    <property type="nucleotide sequence ID" value="NZ_JADCKF010000002.1"/>
</dbReference>
<keyword evidence="2" id="KW-0645">Protease</keyword>
<keyword evidence="5" id="KW-0812">Transmembrane</keyword>
<evidence type="ECO:0000256" key="2">
    <source>
        <dbReference type="ARBA" id="ARBA00022670"/>
    </source>
</evidence>
<organism evidence="7 8">
    <name type="scientific">Pseudoflavonifractor gallinarum</name>
    <dbReference type="NCBI Taxonomy" id="2779352"/>
    <lineage>
        <taxon>Bacteria</taxon>
        <taxon>Bacillati</taxon>
        <taxon>Bacillota</taxon>
        <taxon>Clostridia</taxon>
        <taxon>Eubacteriales</taxon>
        <taxon>Oscillospiraceae</taxon>
        <taxon>Pseudoflavonifractor</taxon>
    </lineage>
</organism>
<dbReference type="PROSITE" id="PS51935">
    <property type="entry name" value="NLPC_P60"/>
    <property type="match status" value="1"/>
</dbReference>
<keyword evidence="5" id="KW-1133">Transmembrane helix</keyword>
<keyword evidence="3" id="KW-0378">Hydrolase</keyword>
<dbReference type="InterPro" id="IPR038765">
    <property type="entry name" value="Papain-like_cys_pep_sf"/>
</dbReference>
<protein>
    <submittedName>
        <fullName evidence="7">C40 family peptidase</fullName>
    </submittedName>
</protein>
<evidence type="ECO:0000313" key="7">
    <source>
        <dbReference type="EMBL" id="MBE5054983.1"/>
    </source>
</evidence>
<sequence>MPRPAVRPARPTGAAAIPLCWGAVLLCLCLALLFPLRSPGRETPSAPAMVPEARAALEALPASLSPQRRALLEHACTLVGHVPYFWGGKSAAPGWDPAWGELRQVTAPGCADSGKRLPYGLDCSGLVSWAAANTLEDSDALALVGDGVRAQYAASTPIDWSDLLPGDLLCFPDLSHIGLALTPAPDGTVPVLHCSRSLGGVVITADAAGAGFALAARPGWLPAS</sequence>
<feature type="domain" description="NlpC/P60" evidence="6">
    <location>
        <begin position="65"/>
        <end position="224"/>
    </location>
</feature>
<evidence type="ECO:0000256" key="5">
    <source>
        <dbReference type="SAM" id="Phobius"/>
    </source>
</evidence>